<dbReference type="GeneID" id="61526388"/>
<organism evidence="2 3">
    <name type="scientific">Ralstonia insidiosa</name>
    <dbReference type="NCBI Taxonomy" id="190721"/>
    <lineage>
        <taxon>Bacteria</taxon>
        <taxon>Pseudomonadati</taxon>
        <taxon>Pseudomonadota</taxon>
        <taxon>Betaproteobacteria</taxon>
        <taxon>Burkholderiales</taxon>
        <taxon>Burkholderiaceae</taxon>
        <taxon>Ralstonia</taxon>
    </lineage>
</organism>
<sequence length="108" mass="11605">MRTAYLTCAALTALLPALPASAETMRCGSGYIVRIGDNKSDVLQNCGEPVMRDTFCATTGTGSTQPAINGACSNVDEWTYNPGTGQFMTTLRFVEGRLQSIRYGSRAR</sequence>
<dbReference type="OrthoDB" id="8906462at2"/>
<name>A0A191ZXH5_9RALS</name>
<keyword evidence="3" id="KW-1185">Reference proteome</keyword>
<gene>
    <name evidence="2" type="ORF">A9Y76_10190</name>
</gene>
<keyword evidence="1" id="KW-0732">Signal</keyword>
<evidence type="ECO:0000256" key="1">
    <source>
        <dbReference type="SAM" id="SignalP"/>
    </source>
</evidence>
<reference evidence="3" key="1">
    <citation type="submission" date="2016-06" db="EMBL/GenBank/DDBJ databases">
        <authorList>
            <person name="Xu Y."/>
            <person name="Nagy A."/>
            <person name="Yan X."/>
            <person name="Kim S.W."/>
            <person name="Haley B."/>
            <person name="Liu N.T."/>
            <person name="Nou X."/>
        </authorList>
    </citation>
    <scope>NUCLEOTIDE SEQUENCE [LARGE SCALE GENOMIC DNA]</scope>
    <source>
        <strain evidence="3">ATCC 49129</strain>
    </source>
</reference>
<dbReference type="Proteomes" id="UP000078572">
    <property type="component" value="Chromosome 1"/>
</dbReference>
<proteinExistence type="predicted"/>
<evidence type="ECO:0000313" key="3">
    <source>
        <dbReference type="Proteomes" id="UP000078572"/>
    </source>
</evidence>
<evidence type="ECO:0008006" key="4">
    <source>
        <dbReference type="Google" id="ProtNLM"/>
    </source>
</evidence>
<feature type="signal peptide" evidence="1">
    <location>
        <begin position="1"/>
        <end position="22"/>
    </location>
</feature>
<protein>
    <recommendedName>
        <fullName evidence="4">DUF2845 domain-containing protein</fullName>
    </recommendedName>
</protein>
<feature type="chain" id="PRO_5008250662" description="DUF2845 domain-containing protein" evidence="1">
    <location>
        <begin position="23"/>
        <end position="108"/>
    </location>
</feature>
<dbReference type="AlphaFoldDB" id="A0A191ZXH5"/>
<dbReference type="Pfam" id="PF11006">
    <property type="entry name" value="DUF2845"/>
    <property type="match status" value="1"/>
</dbReference>
<dbReference type="STRING" id="190721.ACS15_2283"/>
<dbReference type="RefSeq" id="WP_064803967.1">
    <property type="nucleotide sequence ID" value="NZ_CP016022.1"/>
</dbReference>
<dbReference type="EMBL" id="CP016022">
    <property type="protein sequence ID" value="ANJ72814.1"/>
    <property type="molecule type" value="Genomic_DNA"/>
</dbReference>
<dbReference type="InterPro" id="IPR021268">
    <property type="entry name" value="DUF2845"/>
</dbReference>
<accession>A0A191ZXH5</accession>
<evidence type="ECO:0000313" key="2">
    <source>
        <dbReference type="EMBL" id="ANJ72814.1"/>
    </source>
</evidence>